<dbReference type="RefSeq" id="WP_320214155.1">
    <property type="nucleotide sequence ID" value="NZ_JAVIIS010000013.1"/>
</dbReference>
<dbReference type="EMBL" id="JAVIIS010000013">
    <property type="protein sequence ID" value="MDX8440237.1"/>
    <property type="molecule type" value="Genomic_DNA"/>
</dbReference>
<keyword evidence="3" id="KW-0804">Transcription</keyword>
<dbReference type="CDD" id="cd06307">
    <property type="entry name" value="PBP1_sugar_binding"/>
    <property type="match status" value="1"/>
</dbReference>
<feature type="domain" description="HTH lacI-type" evidence="4">
    <location>
        <begin position="5"/>
        <end position="47"/>
    </location>
</feature>
<keyword evidence="2 5" id="KW-0238">DNA-binding</keyword>
<dbReference type="SUPFAM" id="SSF47413">
    <property type="entry name" value="lambda repressor-like DNA-binding domains"/>
    <property type="match status" value="1"/>
</dbReference>
<keyword evidence="1" id="KW-0805">Transcription regulation</keyword>
<evidence type="ECO:0000259" key="4">
    <source>
        <dbReference type="PROSITE" id="PS50932"/>
    </source>
</evidence>
<evidence type="ECO:0000256" key="1">
    <source>
        <dbReference type="ARBA" id="ARBA00023015"/>
    </source>
</evidence>
<accession>A0ABU4WVZ4</accession>
<dbReference type="PANTHER" id="PTHR30146:SF152">
    <property type="entry name" value="TRANSCRIPTIONAL REGULATORY PROTEIN"/>
    <property type="match status" value="1"/>
</dbReference>
<dbReference type="PANTHER" id="PTHR30146">
    <property type="entry name" value="LACI-RELATED TRANSCRIPTIONAL REPRESSOR"/>
    <property type="match status" value="1"/>
</dbReference>
<sequence length="345" mass="37744">MEARPKIQDIARISGLSPATIDRVLNNRPGVSAKAMRSVDEAIRKLNDQITETSGGDGTYDVILPRQAGLSTEYLAAAFRFHANARGMQLRSHFVERLDPGSLVNALARCADQNSAGIAFQALEDPAVREVVGHLMVANIPLLTVVSDLAGLGLGYVGLDNRAAGRTAGFLMGLLSRGRGPVAIIWGGHLYRGHDEREFGFRSSWRIEHPQTEIMDVTCTQDDAEEAFERLSELLKKEPRLAGVYSVGGGILGAVRALDQRQSKGEPCVLIGHNLTANTREHLLNRKIDALIHQDMSLIAERSIKYLLSTPDKQRAFAGEVPTQIVIRENVSSHLNTDLFRDLPV</sequence>
<dbReference type="SUPFAM" id="SSF53822">
    <property type="entry name" value="Periplasmic binding protein-like I"/>
    <property type="match status" value="1"/>
</dbReference>
<dbReference type="InterPro" id="IPR025997">
    <property type="entry name" value="SBP_2_dom"/>
</dbReference>
<dbReference type="Gene3D" id="3.40.50.2300">
    <property type="match status" value="2"/>
</dbReference>
<dbReference type="Gene3D" id="1.10.260.40">
    <property type="entry name" value="lambda repressor-like DNA-binding domains"/>
    <property type="match status" value="1"/>
</dbReference>
<dbReference type="GO" id="GO:0003677">
    <property type="term" value="F:DNA binding"/>
    <property type="evidence" value="ECO:0007669"/>
    <property type="project" value="UniProtKB-KW"/>
</dbReference>
<evidence type="ECO:0000313" key="5">
    <source>
        <dbReference type="EMBL" id="MDX8440237.1"/>
    </source>
</evidence>
<organism evidence="5 6">
    <name type="scientific">Mesorhizobium australafricanum</name>
    <dbReference type="NCBI Taxonomy" id="3072311"/>
    <lineage>
        <taxon>Bacteria</taxon>
        <taxon>Pseudomonadati</taxon>
        <taxon>Pseudomonadota</taxon>
        <taxon>Alphaproteobacteria</taxon>
        <taxon>Hyphomicrobiales</taxon>
        <taxon>Phyllobacteriaceae</taxon>
        <taxon>Mesorhizobium</taxon>
    </lineage>
</organism>
<gene>
    <name evidence="5" type="ORF">RFM51_11595</name>
</gene>
<evidence type="ECO:0000313" key="6">
    <source>
        <dbReference type="Proteomes" id="UP001272097"/>
    </source>
</evidence>
<dbReference type="Pfam" id="PF00356">
    <property type="entry name" value="LacI"/>
    <property type="match status" value="1"/>
</dbReference>
<evidence type="ECO:0000256" key="2">
    <source>
        <dbReference type="ARBA" id="ARBA00023125"/>
    </source>
</evidence>
<keyword evidence="6" id="KW-1185">Reference proteome</keyword>
<dbReference type="InterPro" id="IPR000843">
    <property type="entry name" value="HTH_LacI"/>
</dbReference>
<reference evidence="5 6" key="1">
    <citation type="submission" date="2023-08" db="EMBL/GenBank/DDBJ databases">
        <title>Implementing the SeqCode for naming new Mesorhizobium species isolated from Vachellia karroo root nodules.</title>
        <authorList>
            <person name="Van Lill M."/>
        </authorList>
    </citation>
    <scope>NUCLEOTIDE SEQUENCE [LARGE SCALE GENOMIC DNA]</scope>
    <source>
        <strain evidence="5 6">VK3E</strain>
    </source>
</reference>
<dbReference type="CDD" id="cd01392">
    <property type="entry name" value="HTH_LacI"/>
    <property type="match status" value="1"/>
</dbReference>
<comment type="caution">
    <text evidence="5">The sequence shown here is derived from an EMBL/GenBank/DDBJ whole genome shotgun (WGS) entry which is preliminary data.</text>
</comment>
<dbReference type="InterPro" id="IPR010982">
    <property type="entry name" value="Lambda_DNA-bd_dom_sf"/>
</dbReference>
<dbReference type="SMART" id="SM00354">
    <property type="entry name" value="HTH_LACI"/>
    <property type="match status" value="1"/>
</dbReference>
<evidence type="ECO:0000256" key="3">
    <source>
        <dbReference type="ARBA" id="ARBA00023163"/>
    </source>
</evidence>
<proteinExistence type="predicted"/>
<dbReference type="InterPro" id="IPR028082">
    <property type="entry name" value="Peripla_BP_I"/>
</dbReference>
<dbReference type="Pfam" id="PF13407">
    <property type="entry name" value="Peripla_BP_4"/>
    <property type="match status" value="1"/>
</dbReference>
<dbReference type="PROSITE" id="PS50932">
    <property type="entry name" value="HTH_LACI_2"/>
    <property type="match status" value="1"/>
</dbReference>
<dbReference type="Proteomes" id="UP001272097">
    <property type="component" value="Unassembled WGS sequence"/>
</dbReference>
<protein>
    <submittedName>
        <fullName evidence="5">LacI family DNA-binding transcriptional regulator</fullName>
    </submittedName>
</protein>
<name>A0ABU4WVZ4_9HYPH</name>